<dbReference type="GO" id="GO:0004622">
    <property type="term" value="F:phosphatidylcholine lysophospholipase activity"/>
    <property type="evidence" value="ECO:0007669"/>
    <property type="project" value="UniProtKB-EC"/>
</dbReference>
<evidence type="ECO:0000256" key="15">
    <source>
        <dbReference type="ARBA" id="ARBA00048454"/>
    </source>
</evidence>
<comment type="subcellular location">
    <subcellularLocation>
        <location evidence="1">Endoplasmic reticulum membrane</location>
        <topology evidence="1">Single-pass type III membrane protein</topology>
    </subcellularLocation>
</comment>
<dbReference type="GeneTree" id="ENSGT00940000159130"/>
<dbReference type="InterPro" id="IPR014710">
    <property type="entry name" value="RmlC-like_jellyroll"/>
</dbReference>
<dbReference type="CDD" id="cd00038">
    <property type="entry name" value="CAP_ED"/>
    <property type="match status" value="3"/>
</dbReference>
<feature type="compositionally biased region" description="Acidic residues" evidence="18">
    <location>
        <begin position="1308"/>
        <end position="1346"/>
    </location>
</feature>
<organism evidence="22 23">
    <name type="scientific">Cyprinus carpio carpio</name>
    <dbReference type="NCBI Taxonomy" id="630221"/>
    <lineage>
        <taxon>Eukaryota</taxon>
        <taxon>Metazoa</taxon>
        <taxon>Chordata</taxon>
        <taxon>Craniata</taxon>
        <taxon>Vertebrata</taxon>
        <taxon>Euteleostomi</taxon>
        <taxon>Actinopterygii</taxon>
        <taxon>Neopterygii</taxon>
        <taxon>Teleostei</taxon>
        <taxon>Ostariophysi</taxon>
        <taxon>Cypriniformes</taxon>
        <taxon>Cyprinidae</taxon>
        <taxon>Cyprininae</taxon>
        <taxon>Cyprinus</taxon>
    </lineage>
</organism>
<dbReference type="Pfam" id="PF00027">
    <property type="entry name" value="cNMP_binding"/>
    <property type="match status" value="3"/>
</dbReference>
<comment type="caution">
    <text evidence="17">Lacks conserved residue(s) required for the propagation of feature annotation.</text>
</comment>
<evidence type="ECO:0000313" key="23">
    <source>
        <dbReference type="Proteomes" id="UP001108240"/>
    </source>
</evidence>
<dbReference type="GO" id="GO:0005789">
    <property type="term" value="C:endoplasmic reticulum membrane"/>
    <property type="evidence" value="ECO:0007669"/>
    <property type="project" value="UniProtKB-SubCell"/>
</dbReference>
<feature type="transmembrane region" description="Helical" evidence="19">
    <location>
        <begin position="34"/>
        <end position="56"/>
    </location>
</feature>
<dbReference type="SUPFAM" id="SSF52151">
    <property type="entry name" value="FabD/lysophospholipase-like"/>
    <property type="match status" value="1"/>
</dbReference>
<dbReference type="PANTHER" id="PTHR14226">
    <property type="entry name" value="NEUROPATHY TARGET ESTERASE/SWISS CHEESE D.MELANOGASTER"/>
    <property type="match status" value="1"/>
</dbReference>
<keyword evidence="23" id="KW-1185">Reference proteome</keyword>
<feature type="domain" description="Cyclic nucleotide-binding" evidence="20">
    <location>
        <begin position="524"/>
        <end position="612"/>
    </location>
</feature>
<dbReference type="InterPro" id="IPR002641">
    <property type="entry name" value="PNPLA_dom"/>
</dbReference>
<dbReference type="Proteomes" id="UP001108240">
    <property type="component" value="Unplaced"/>
</dbReference>
<keyword evidence="10 19" id="KW-1133">Transmembrane helix</keyword>
<keyword evidence="9 17" id="KW-0442">Lipid degradation</keyword>
<dbReference type="InterPro" id="IPR001423">
    <property type="entry name" value="LysoPLipase_patatin_CS"/>
</dbReference>
<dbReference type="FunFam" id="3.40.1090.10:FF:000001">
    <property type="entry name" value="neuropathy target esterase isoform X2"/>
    <property type="match status" value="1"/>
</dbReference>
<dbReference type="Pfam" id="PF01734">
    <property type="entry name" value="Patatin"/>
    <property type="match status" value="1"/>
</dbReference>
<dbReference type="SMART" id="SM00100">
    <property type="entry name" value="cNMP"/>
    <property type="match status" value="3"/>
</dbReference>
<dbReference type="GO" id="GO:0016042">
    <property type="term" value="P:lipid catabolic process"/>
    <property type="evidence" value="ECO:0007669"/>
    <property type="project" value="UniProtKB-UniRule"/>
</dbReference>
<evidence type="ECO:0000259" key="20">
    <source>
        <dbReference type="PROSITE" id="PS50042"/>
    </source>
</evidence>
<dbReference type="InterPro" id="IPR000595">
    <property type="entry name" value="cNMP-bd_dom"/>
</dbReference>
<evidence type="ECO:0000256" key="18">
    <source>
        <dbReference type="SAM" id="MobiDB-lite"/>
    </source>
</evidence>
<evidence type="ECO:0000256" key="17">
    <source>
        <dbReference type="PROSITE-ProRule" id="PRU01161"/>
    </source>
</evidence>
<dbReference type="Gene3D" id="3.40.1090.10">
    <property type="entry name" value="Cytosolic phospholipase A2 catalytic domain"/>
    <property type="match status" value="1"/>
</dbReference>
<dbReference type="EC" id="3.1.1.5" evidence="3"/>
<comment type="catalytic activity">
    <reaction evidence="16">
        <text>1-hexadecanoyl-sn-glycero-3-phosphocholine + H2O = sn-glycerol 3-phosphocholine + hexadecanoate + H(+)</text>
        <dbReference type="Rhea" id="RHEA:40435"/>
        <dbReference type="ChEBI" id="CHEBI:7896"/>
        <dbReference type="ChEBI" id="CHEBI:15377"/>
        <dbReference type="ChEBI" id="CHEBI:15378"/>
        <dbReference type="ChEBI" id="CHEBI:16870"/>
        <dbReference type="ChEBI" id="CHEBI:72998"/>
    </reaction>
    <physiologicalReaction direction="left-to-right" evidence="16">
        <dbReference type="Rhea" id="RHEA:40436"/>
    </physiologicalReaction>
</comment>
<dbReference type="CDD" id="cd07225">
    <property type="entry name" value="Pat_PNPLA6_PNPLA7"/>
    <property type="match status" value="1"/>
</dbReference>
<keyword evidence="6" id="KW-0677">Repeat</keyword>
<evidence type="ECO:0000256" key="7">
    <source>
        <dbReference type="ARBA" id="ARBA00022801"/>
    </source>
</evidence>
<dbReference type="PANTHER" id="PTHR14226:SF26">
    <property type="entry name" value="PATATIN-LIKE PHOSPHOLIPASE DOMAIN-CONTAINING PROTEIN 6"/>
    <property type="match status" value="1"/>
</dbReference>
<evidence type="ECO:0000256" key="19">
    <source>
        <dbReference type="SAM" id="Phobius"/>
    </source>
</evidence>
<dbReference type="InterPro" id="IPR018490">
    <property type="entry name" value="cNMP-bd_dom_sf"/>
</dbReference>
<feature type="domain" description="Cyclic nucleotide-binding" evidence="20">
    <location>
        <begin position="170"/>
        <end position="280"/>
    </location>
</feature>
<accession>A0A9J8D2R3</accession>
<dbReference type="Ensembl" id="ENSCCRT00000171231.1">
    <property type="protein sequence ID" value="ENSCCRP00000172361.1"/>
    <property type="gene ID" value="ENSCCRG00000022089.2"/>
</dbReference>
<evidence type="ECO:0000256" key="10">
    <source>
        <dbReference type="ARBA" id="ARBA00022989"/>
    </source>
</evidence>
<proteinExistence type="inferred from homology"/>
<evidence type="ECO:0000256" key="8">
    <source>
        <dbReference type="ARBA" id="ARBA00022824"/>
    </source>
</evidence>
<evidence type="ECO:0000256" key="14">
    <source>
        <dbReference type="ARBA" id="ARBA00048133"/>
    </source>
</evidence>
<keyword evidence="11 17" id="KW-0443">Lipid metabolism</keyword>
<keyword evidence="7 17" id="KW-0378">Hydrolase</keyword>
<feature type="domain" description="PNPLA" evidence="21">
    <location>
        <begin position="979"/>
        <end position="1145"/>
    </location>
</feature>
<comment type="catalytic activity">
    <reaction evidence="15">
        <text>a 1-acyl-sn-glycero-3-phosphocholine + H2O = sn-glycerol 3-phosphocholine + a fatty acid + H(+)</text>
        <dbReference type="Rhea" id="RHEA:15177"/>
        <dbReference type="ChEBI" id="CHEBI:15377"/>
        <dbReference type="ChEBI" id="CHEBI:15378"/>
        <dbReference type="ChEBI" id="CHEBI:16870"/>
        <dbReference type="ChEBI" id="CHEBI:28868"/>
        <dbReference type="ChEBI" id="CHEBI:58168"/>
        <dbReference type="EC" id="3.1.1.5"/>
    </reaction>
    <physiologicalReaction direction="left-to-right" evidence="15">
        <dbReference type="Rhea" id="RHEA:15178"/>
    </physiologicalReaction>
</comment>
<keyword evidence="5 19" id="KW-0812">Transmembrane</keyword>
<evidence type="ECO:0000256" key="13">
    <source>
        <dbReference type="ARBA" id="ARBA00047314"/>
    </source>
</evidence>
<evidence type="ECO:0000256" key="6">
    <source>
        <dbReference type="ARBA" id="ARBA00022737"/>
    </source>
</evidence>
<name>A0A9J8D2R3_CYPCA</name>
<dbReference type="FunFam" id="2.60.120.10:FF:000022">
    <property type="entry name" value="Patatin like phospholipase domain containing 7"/>
    <property type="match status" value="1"/>
</dbReference>
<dbReference type="Pfam" id="PF24179">
    <property type="entry name" value="NTE_Ploop"/>
    <property type="match status" value="1"/>
</dbReference>
<feature type="active site" description="Nucleophile" evidence="17">
    <location>
        <position position="1012"/>
    </location>
</feature>
<dbReference type="InterPro" id="IPR050301">
    <property type="entry name" value="NTE"/>
</dbReference>
<evidence type="ECO:0000256" key="4">
    <source>
        <dbReference type="ARBA" id="ARBA00022553"/>
    </source>
</evidence>
<feature type="region of interest" description="Disordered" evidence="18">
    <location>
        <begin position="357"/>
        <end position="411"/>
    </location>
</feature>
<evidence type="ECO:0000256" key="16">
    <source>
        <dbReference type="ARBA" id="ARBA00048656"/>
    </source>
</evidence>
<reference evidence="22" key="1">
    <citation type="submission" date="2025-08" db="UniProtKB">
        <authorList>
            <consortium name="Ensembl"/>
        </authorList>
    </citation>
    <scope>IDENTIFICATION</scope>
</reference>
<feature type="domain" description="Cyclic nucleotide-binding" evidence="20">
    <location>
        <begin position="640"/>
        <end position="745"/>
    </location>
</feature>
<evidence type="ECO:0000256" key="3">
    <source>
        <dbReference type="ARBA" id="ARBA00013274"/>
    </source>
</evidence>
<keyword evidence="12 19" id="KW-0472">Membrane</keyword>
<feature type="short sequence motif" description="GXGXXG" evidence="17">
    <location>
        <begin position="983"/>
        <end position="988"/>
    </location>
</feature>
<evidence type="ECO:0000256" key="5">
    <source>
        <dbReference type="ARBA" id="ARBA00022692"/>
    </source>
</evidence>
<dbReference type="FunFam" id="2.60.120.10:FF:000012">
    <property type="entry name" value="neuropathy target esterase isoform X2"/>
    <property type="match status" value="1"/>
</dbReference>
<dbReference type="GO" id="GO:0046470">
    <property type="term" value="P:phosphatidylcholine metabolic process"/>
    <property type="evidence" value="ECO:0007669"/>
    <property type="project" value="InterPro"/>
</dbReference>
<protein>
    <recommendedName>
        <fullName evidence="3">lysophospholipase</fullName>
        <ecNumber evidence="3">3.1.1.5</ecNumber>
    </recommendedName>
</protein>
<evidence type="ECO:0000256" key="12">
    <source>
        <dbReference type="ARBA" id="ARBA00023136"/>
    </source>
</evidence>
<feature type="compositionally biased region" description="Basic and acidic residues" evidence="18">
    <location>
        <begin position="1359"/>
        <end position="1375"/>
    </location>
</feature>
<evidence type="ECO:0000256" key="9">
    <source>
        <dbReference type="ARBA" id="ARBA00022963"/>
    </source>
</evidence>
<dbReference type="PROSITE" id="PS50042">
    <property type="entry name" value="CNMP_BINDING_3"/>
    <property type="match status" value="3"/>
</dbReference>
<comment type="similarity">
    <text evidence="2">Belongs to the NTE family.</text>
</comment>
<dbReference type="PROSITE" id="PS51635">
    <property type="entry name" value="PNPLA"/>
    <property type="match status" value="1"/>
</dbReference>
<reference evidence="22" key="2">
    <citation type="submission" date="2025-09" db="UniProtKB">
        <authorList>
            <consortium name="Ensembl"/>
        </authorList>
    </citation>
    <scope>IDENTIFICATION</scope>
</reference>
<dbReference type="SUPFAM" id="SSF51206">
    <property type="entry name" value="cAMP-binding domain-like"/>
    <property type="match status" value="3"/>
</dbReference>
<dbReference type="InterPro" id="IPR016035">
    <property type="entry name" value="Acyl_Trfase/lysoPLipase"/>
</dbReference>
<evidence type="ECO:0000256" key="11">
    <source>
        <dbReference type="ARBA" id="ARBA00023098"/>
    </source>
</evidence>
<keyword evidence="4" id="KW-0597">Phosphoprotein</keyword>
<dbReference type="PROSITE" id="PS01237">
    <property type="entry name" value="UPF0028"/>
    <property type="match status" value="1"/>
</dbReference>
<keyword evidence="8" id="KW-0256">Endoplasmic reticulum</keyword>
<evidence type="ECO:0000259" key="21">
    <source>
        <dbReference type="PROSITE" id="PS51635"/>
    </source>
</evidence>
<evidence type="ECO:0000256" key="2">
    <source>
        <dbReference type="ARBA" id="ARBA00006636"/>
    </source>
</evidence>
<feature type="active site" description="Proton acceptor" evidence="17">
    <location>
        <position position="1132"/>
    </location>
</feature>
<evidence type="ECO:0000313" key="22">
    <source>
        <dbReference type="Ensembl" id="ENSCCRP00000172361.1"/>
    </source>
</evidence>
<comment type="catalytic activity">
    <reaction evidence="13">
        <text>1-(9Z-octadecenoyl)-sn-glycero-3-phosphocholine + H2O = sn-glycerol 3-phosphocholine + (9Z)-octadecenoate + H(+)</text>
        <dbReference type="Rhea" id="RHEA:40807"/>
        <dbReference type="ChEBI" id="CHEBI:15377"/>
        <dbReference type="ChEBI" id="CHEBI:15378"/>
        <dbReference type="ChEBI" id="CHEBI:16870"/>
        <dbReference type="ChEBI" id="CHEBI:28610"/>
        <dbReference type="ChEBI" id="CHEBI:30823"/>
    </reaction>
    <physiologicalReaction direction="left-to-right" evidence="13">
        <dbReference type="Rhea" id="RHEA:40808"/>
    </physiologicalReaction>
</comment>
<dbReference type="InterPro" id="IPR056556">
    <property type="entry name" value="NTE1_P-loop_dom"/>
</dbReference>
<sequence>MGQSTSGPESAEPPQLDRFGNIKSLVEDQLQTSMVVGIIIGAGVAIVLIAVLIFFVTRRMQLRKLEAQEAPKYRFRKRDKVLFYGRKIMRKVSQSTSSLVGSASSSRPRLKKKQKMLNIAKKILRFKKEVPTLQMKEPPPSVLEADLTEFDVANSHLPSEVLYMLKNVRVLGHFEKPLFLELCKHMVFLQFQQGEYVFRPGQPDSSIYVVQDGKLELCLTGQDGKDGVVKEVYPGDSVHSLLSILDVITGHQRPYKTVSARAAEVSTVLRLPVDAFLSIFEKYPESLVRVVQVWPFKIAQKIPLLSVRTLHIIENMLLVVSSLQIIMVRLQRVTVLALHNYLGLTNELFSHEMQARPFPASPHATRSSPVRHSRRFGSLTVPDKHREAAVQNASGGDHGKDGATTPTLSRTISMPVDIAGIQKGLRSDFDMAYERGRISVSAEDGEENLLRKTPPAFTREQRERKVTVDEVPSSVYLYPEEESGMENIFSPFQGRPNATLFEEAQKEILKLMKIEDPALLNGRVTFHHAKAGSVLARQGDQDVSLHFVLSGCLHVYQKMIDKQDAVCLFVTQPGEMVGQLAVLTGEPLIFTIKAERDCTYLKISKSDLYEIMREQPSVVLSAAHTVAIRMSPFVRQMDFAIDWMAVEAGRALYRQDDQSDCTYIVLNGRLRSVIRKANGKKELVGEYGRGDLIGVVEALTRQPRATTVHAVRDTELVKLPEGTLNNIKRRYPQVVTRLIHLLGQKILGNLQQPRGPFSSSALGLPSVASSPDVTNPASNLSTVAVLPVCDDVPINAFNLELSHALSAIGPTLLLTSDIIRERLGASALDSIHEYRLSGWLAQQEDINRIVLYQTDSGMTPWTQRCIRQADCILIVGLGDQEPALGELEQMLENTAVRALKQLVLLHREDGPGPSRTVEWLNMRSWCSGHLHLKCPRRVFSRRSPSKLREVYEKVFEKTADRHSDFSRLARVLTGNSIALVLGGGGARGCSHVGVIKAMEEAGIPIDIVGGTSIGSFIGALYAEERSAVRVKQRAREWSKAMNSVFKTVLDLTYPITSMFSGSAFNTSISKVFEDKQIEDLWLPYFNVTTDITASAMRVHKDGCVWRYVRASASYTPYLPPLCDPKDGHLLVDGCYVNNVPADIARNMGTKTVIAIDVGSQDETDLCNYGDSLSGWWLLWKRINPWAEKVKVPDMAEIQSRLAYVSCVRQLEVVKKSAYCEYIRPPIDRFKTMDFGKFDEIYDVGYQHSKLLFTEWARGDIIENLLKDHRSADYNDSKKTDSCTCPSADFTDLAEIVSRIEPVQSYLGADEESDYATEYEEDGMDTVREEEGEEEEVEESEDPEDQSPGEWGPNGIFTSDEEKTVRQRKNITRDPNLDFSGVSDC</sequence>
<comment type="catalytic activity">
    <reaction evidence="14">
        <text>1-hexadecanoyl-sn-glycero-3-phosphate + H2O = sn-glycerol 3-phosphate + hexadecanoate + H(+)</text>
        <dbReference type="Rhea" id="RHEA:49092"/>
        <dbReference type="ChEBI" id="CHEBI:7896"/>
        <dbReference type="ChEBI" id="CHEBI:15377"/>
        <dbReference type="ChEBI" id="CHEBI:15378"/>
        <dbReference type="ChEBI" id="CHEBI:57518"/>
        <dbReference type="ChEBI" id="CHEBI:57597"/>
    </reaction>
    <physiologicalReaction direction="left-to-right" evidence="14">
        <dbReference type="Rhea" id="RHEA:49093"/>
    </physiologicalReaction>
</comment>
<dbReference type="Gene3D" id="2.60.120.10">
    <property type="entry name" value="Jelly Rolls"/>
    <property type="match status" value="3"/>
</dbReference>
<dbReference type="FunFam" id="2.60.120.10:FF:000010">
    <property type="entry name" value="neuropathy target esterase isoform X1"/>
    <property type="match status" value="1"/>
</dbReference>
<feature type="short sequence motif" description="GXSXG" evidence="17">
    <location>
        <begin position="1010"/>
        <end position="1014"/>
    </location>
</feature>
<evidence type="ECO:0000256" key="1">
    <source>
        <dbReference type="ARBA" id="ARBA00004643"/>
    </source>
</evidence>
<feature type="region of interest" description="Disordered" evidence="18">
    <location>
        <begin position="1306"/>
        <end position="1384"/>
    </location>
</feature>